<sequence length="151" mass="15229">MSVSASAPPPVVDGVDVEAVAAATRACRGVEKLLVGLPEVATYLPGRRVPGVRVSDTTVEVQLRAAWAIPAYEVGAAVQAAVAPLAGGRAVDVRIAELGDPPAITPDGADSRPTAVASRPGARLAQAAMASDKIQGDPLLAEFRTTSVAAL</sequence>
<dbReference type="Proteomes" id="UP000660339">
    <property type="component" value="Unassembled WGS sequence"/>
</dbReference>
<reference evidence="1" key="1">
    <citation type="submission" date="2021-01" db="EMBL/GenBank/DDBJ databases">
        <title>Whole genome shotgun sequence of Catellatospora methionotrophica NBRC 14553.</title>
        <authorList>
            <person name="Komaki H."/>
            <person name="Tamura T."/>
        </authorList>
    </citation>
    <scope>NUCLEOTIDE SEQUENCE</scope>
    <source>
        <strain evidence="1">NBRC 14553</strain>
    </source>
</reference>
<dbReference type="AlphaFoldDB" id="A0A8J3LAB1"/>
<evidence type="ECO:0000313" key="2">
    <source>
        <dbReference type="Proteomes" id="UP000660339"/>
    </source>
</evidence>
<dbReference type="RefSeq" id="WP_203671259.1">
    <property type="nucleotide sequence ID" value="NZ_BAAATT010000007.1"/>
</dbReference>
<name>A0A8J3LAB1_9ACTN</name>
<evidence type="ECO:0000313" key="1">
    <source>
        <dbReference type="EMBL" id="GIG14533.1"/>
    </source>
</evidence>
<protein>
    <recommendedName>
        <fullName evidence="3">Asp23/Gls24 family envelope stress response protein</fullName>
    </recommendedName>
</protein>
<proteinExistence type="predicted"/>
<keyword evidence="2" id="KW-1185">Reference proteome</keyword>
<evidence type="ECO:0008006" key="3">
    <source>
        <dbReference type="Google" id="ProtNLM"/>
    </source>
</evidence>
<accession>A0A8J3LAB1</accession>
<gene>
    <name evidence="1" type="ORF">Cme02nite_28650</name>
</gene>
<comment type="caution">
    <text evidence="1">The sequence shown here is derived from an EMBL/GenBank/DDBJ whole genome shotgun (WGS) entry which is preliminary data.</text>
</comment>
<organism evidence="1 2">
    <name type="scientific">Catellatospora methionotrophica</name>
    <dbReference type="NCBI Taxonomy" id="121620"/>
    <lineage>
        <taxon>Bacteria</taxon>
        <taxon>Bacillati</taxon>
        <taxon>Actinomycetota</taxon>
        <taxon>Actinomycetes</taxon>
        <taxon>Micromonosporales</taxon>
        <taxon>Micromonosporaceae</taxon>
        <taxon>Catellatospora</taxon>
    </lineage>
</organism>
<dbReference type="EMBL" id="BONJ01000014">
    <property type="protein sequence ID" value="GIG14533.1"/>
    <property type="molecule type" value="Genomic_DNA"/>
</dbReference>